<accession>E9KSN1</accession>
<evidence type="ECO:0000256" key="4">
    <source>
        <dbReference type="RuleBase" id="RU003694"/>
    </source>
</evidence>
<dbReference type="PROSITE" id="PS52004">
    <property type="entry name" value="KS3_2"/>
    <property type="match status" value="1"/>
</dbReference>
<dbReference type="GO" id="GO:0006633">
    <property type="term" value="P:fatty acid biosynthetic process"/>
    <property type="evidence" value="ECO:0007669"/>
    <property type="project" value="TreeGrafter"/>
</dbReference>
<keyword evidence="3 4" id="KW-0808">Transferase</keyword>
<dbReference type="CDD" id="cd00834">
    <property type="entry name" value="KAS_I_II"/>
    <property type="match status" value="1"/>
</dbReference>
<dbReference type="PANTHER" id="PTHR11712">
    <property type="entry name" value="POLYKETIDE SYNTHASE-RELATED"/>
    <property type="match status" value="1"/>
</dbReference>
<sequence length="421" mass="44701">MRDDAAIVVSGVGVVSAIGQGRAAFIDALLEGRHRFDTMRRPGRQWRPNGDVPATAFLGAEIDALTIPATVSRGLSRTASLSAQAALAVLDEAWRDACLGDVDPERIGLVIGGSNMQQREQVLLQDAYRERAGFMRPTYAMSFMDTDMCGICSEAFGIRGFAQTVGAASASGQVAVLHAIEAVRSARVDVCIAIGGLMDLSYWECQAFSSLGAMAPGHDGIQAALVSRPFDAKRNGFVYGEACAALVIERDDARHRNGVAPYGYIAGWSTVLDANRNPDPSFAGETAVIRDVLARARLDARDIDYVNPHGTGSPLGDVIELQALRACGLDHAYLNATKSITGHGLSAAGAVELVAVLLQMRAGRLHPTRNLNHPIESDFNWVRQQSVPHEIRHALNLSIGFGGVNTAVCVSRDDAAAAGAL</sequence>
<dbReference type="InterPro" id="IPR014030">
    <property type="entry name" value="Ketoacyl_synth_N"/>
</dbReference>
<name>E9KSN1_9PSED</name>
<gene>
    <name evidence="6" type="primary">fr9N</name>
</gene>
<evidence type="ECO:0000259" key="5">
    <source>
        <dbReference type="PROSITE" id="PS52004"/>
    </source>
</evidence>
<dbReference type="InterPro" id="IPR020841">
    <property type="entry name" value="PKS_Beta-ketoAc_synthase_dom"/>
</dbReference>
<dbReference type="GO" id="GO:0005829">
    <property type="term" value="C:cytosol"/>
    <property type="evidence" value="ECO:0007669"/>
    <property type="project" value="TreeGrafter"/>
</dbReference>
<evidence type="ECO:0000313" key="6">
    <source>
        <dbReference type="EMBL" id="ADH01495.1"/>
    </source>
</evidence>
<dbReference type="NCBIfam" id="NF005490">
    <property type="entry name" value="PRK07103.1"/>
    <property type="match status" value="1"/>
</dbReference>
<dbReference type="InterPro" id="IPR014031">
    <property type="entry name" value="Ketoacyl_synth_C"/>
</dbReference>
<dbReference type="SMART" id="SM00825">
    <property type="entry name" value="PKS_KS"/>
    <property type="match status" value="1"/>
</dbReference>
<comment type="similarity">
    <text evidence="2 4">Belongs to the thiolase-like superfamily. Beta-ketoacyl-ACP synthases family.</text>
</comment>
<dbReference type="InterPro" id="IPR000794">
    <property type="entry name" value="Beta-ketoacyl_synthase"/>
</dbReference>
<evidence type="ECO:0000256" key="3">
    <source>
        <dbReference type="ARBA" id="ARBA00022679"/>
    </source>
</evidence>
<dbReference type="EMBL" id="HM047288">
    <property type="protein sequence ID" value="ADH01495.1"/>
    <property type="molecule type" value="Genomic_DNA"/>
</dbReference>
<comment type="pathway">
    <text evidence="1">Lipid metabolism; fatty acid biosynthesis.</text>
</comment>
<proteinExistence type="inferred from homology"/>
<dbReference type="Pfam" id="PF02801">
    <property type="entry name" value="Ketoacyl-synt_C"/>
    <property type="match status" value="1"/>
</dbReference>
<dbReference type="Pfam" id="PF00109">
    <property type="entry name" value="ketoacyl-synt"/>
    <property type="match status" value="1"/>
</dbReference>
<protein>
    <submittedName>
        <fullName evidence="6">Beta-ketoacyl synthase</fullName>
    </submittedName>
</protein>
<evidence type="ECO:0000256" key="2">
    <source>
        <dbReference type="ARBA" id="ARBA00008467"/>
    </source>
</evidence>
<dbReference type="PANTHER" id="PTHR11712:SF336">
    <property type="entry name" value="3-OXOACYL-[ACYL-CARRIER-PROTEIN] SYNTHASE, MITOCHONDRIAL"/>
    <property type="match status" value="1"/>
</dbReference>
<evidence type="ECO:0000256" key="1">
    <source>
        <dbReference type="ARBA" id="ARBA00005194"/>
    </source>
</evidence>
<organism evidence="6">
    <name type="scientific">Pseudomonas sp. 2663</name>
    <dbReference type="NCBI Taxonomy" id="764483"/>
    <lineage>
        <taxon>Bacteria</taxon>
        <taxon>Pseudomonadati</taxon>
        <taxon>Pseudomonadota</taxon>
        <taxon>Gammaproteobacteria</taxon>
        <taxon>Pseudomonadales</taxon>
        <taxon>Pseudomonadaceae</taxon>
        <taxon>Pseudomonas</taxon>
    </lineage>
</organism>
<dbReference type="InterPro" id="IPR016039">
    <property type="entry name" value="Thiolase-like"/>
</dbReference>
<dbReference type="Gene3D" id="3.40.47.10">
    <property type="match status" value="2"/>
</dbReference>
<dbReference type="SUPFAM" id="SSF53901">
    <property type="entry name" value="Thiolase-like"/>
    <property type="match status" value="2"/>
</dbReference>
<feature type="domain" description="Ketosynthase family 3 (KS3)" evidence="5">
    <location>
        <begin position="4"/>
        <end position="412"/>
    </location>
</feature>
<dbReference type="GO" id="GO:0004315">
    <property type="term" value="F:3-oxoacyl-[acyl-carrier-protein] synthase activity"/>
    <property type="evidence" value="ECO:0007669"/>
    <property type="project" value="TreeGrafter"/>
</dbReference>
<reference evidence="6" key="1">
    <citation type="journal article" date="2011" name="J. Am. Chem. Soc.">
        <title>Cloning and elucidation of the FR901464 gene cluster revealing a complex acyltransferase-less polyketide synthase using glycerate as starter units.</title>
        <authorList>
            <person name="Zhang F."/>
            <person name="He H.Y."/>
            <person name="Tang M.C."/>
            <person name="Tang Y.M."/>
            <person name="Zhou Q."/>
            <person name="Tang G.L."/>
        </authorList>
    </citation>
    <scope>NUCLEOTIDE SEQUENCE</scope>
    <source>
        <strain evidence="6">2663</strain>
    </source>
</reference>
<dbReference type="AlphaFoldDB" id="E9KSN1"/>